<comment type="caution">
    <text evidence="2">The sequence shown here is derived from an EMBL/GenBank/DDBJ whole genome shotgun (WGS) entry which is preliminary data.</text>
</comment>
<feature type="compositionally biased region" description="Low complexity" evidence="1">
    <location>
        <begin position="423"/>
        <end position="433"/>
    </location>
</feature>
<dbReference type="Proteomes" id="UP000732377">
    <property type="component" value="Unassembled WGS sequence"/>
</dbReference>
<organism evidence="2 3">
    <name type="scientific">Symbiobacterium thermophilum</name>
    <dbReference type="NCBI Taxonomy" id="2734"/>
    <lineage>
        <taxon>Bacteria</taxon>
        <taxon>Bacillati</taxon>
        <taxon>Bacillota</taxon>
        <taxon>Clostridia</taxon>
        <taxon>Eubacteriales</taxon>
        <taxon>Symbiobacteriaceae</taxon>
        <taxon>Symbiobacterium</taxon>
    </lineage>
</organism>
<protein>
    <submittedName>
        <fullName evidence="2">Uncharacterized protein</fullName>
    </submittedName>
</protein>
<dbReference type="AlphaFoldDB" id="A0A953I6T9"/>
<feature type="compositionally biased region" description="Polar residues" evidence="1">
    <location>
        <begin position="16"/>
        <end position="34"/>
    </location>
</feature>
<feature type="region of interest" description="Disordered" evidence="1">
    <location>
        <begin position="414"/>
        <end position="442"/>
    </location>
</feature>
<evidence type="ECO:0000313" key="3">
    <source>
        <dbReference type="Proteomes" id="UP000732377"/>
    </source>
</evidence>
<proteinExistence type="predicted"/>
<dbReference type="RefSeq" id="WP_273378394.1">
    <property type="nucleotide sequence ID" value="NZ_PIUK01000027.1"/>
</dbReference>
<reference evidence="2" key="1">
    <citation type="submission" date="2017-11" db="EMBL/GenBank/DDBJ databases">
        <title>Three new genomes from thermophilic consortium.</title>
        <authorList>
            <person name="Quaggio R."/>
            <person name="Amgarten D."/>
            <person name="Setubal J.C."/>
        </authorList>
    </citation>
    <scope>NUCLEOTIDE SEQUENCE</scope>
    <source>
        <strain evidence="2">ZCTH01-B2</strain>
    </source>
</reference>
<evidence type="ECO:0000313" key="2">
    <source>
        <dbReference type="EMBL" id="MBY6275503.1"/>
    </source>
</evidence>
<accession>A0A953I6T9</accession>
<sequence>MASRRNKYPWEEEQVLGQQPSPSPSTENVQSQLSRVTITPREINPEVRSLFEDLRARINQAPVTAEDVMRSPEYQNLASAIQFQAEQAQAANRRDLASRGMLRSTPAVQTMEATQSYYTAQQQALIPQLIQAEQARRQQEIANAASLLSTLSNLYNTAFSQGLQEFQATAPYNLETTAQRTQREQWERQFGLQEAQLTGRYQPEAARELLRTIVEAKQSWYDPNDGTTPEQDNARATAARNALVAMGFDADEIDRLVGPNVSLEQARANLAAVTLPTLPGRQTEQALRMGELEYQVAANPEYGLAAQAAQQMRLGELNIQDIQSRIAQRNAMPVEQRPTVDRQYIIDNYGVDPGLTTNYPAFENAMMYVIDGVNRGRSRSEIQEWLNAYSYEFRQMGVDPGALLRFASSLIARRSEQQRREQQTSTPGSTSSGRRWYGSIPE</sequence>
<dbReference type="EMBL" id="PIUK01000027">
    <property type="protein sequence ID" value="MBY6275503.1"/>
    <property type="molecule type" value="Genomic_DNA"/>
</dbReference>
<feature type="region of interest" description="Disordered" evidence="1">
    <location>
        <begin position="1"/>
        <end position="34"/>
    </location>
</feature>
<evidence type="ECO:0000256" key="1">
    <source>
        <dbReference type="SAM" id="MobiDB-lite"/>
    </source>
</evidence>
<name>A0A953I6T9_SYMTR</name>
<gene>
    <name evidence="2" type="ORF">CWE10_04665</name>
</gene>